<name>A0AAD1Z1C7_9LAMI</name>
<protein>
    <recommendedName>
        <fullName evidence="1">Expansin-like CBD domain-containing protein</fullName>
    </recommendedName>
</protein>
<dbReference type="InterPro" id="IPR036749">
    <property type="entry name" value="Expansin_CBD_sf"/>
</dbReference>
<proteinExistence type="predicted"/>
<dbReference type="EMBL" id="OU503039">
    <property type="protein sequence ID" value="CAI9759480.1"/>
    <property type="molecule type" value="Genomic_DNA"/>
</dbReference>
<dbReference type="InterPro" id="IPR007117">
    <property type="entry name" value="Expansin_CBD"/>
</dbReference>
<keyword evidence="3" id="KW-1185">Reference proteome</keyword>
<sequence length="115" mass="12719">MILLSAATCYGQGLYNSREGSHSSLEGGFYNSRAASYSSPEGLGTAYIGLVNCEEWRPMRRAFGTVFDITNPPMGSLRARVHYANQDQVKTSHLIFPIPKDWKVGVAYDTTSQHN</sequence>
<organism evidence="2 3">
    <name type="scientific">Fraxinus pennsylvanica</name>
    <dbReference type="NCBI Taxonomy" id="56036"/>
    <lineage>
        <taxon>Eukaryota</taxon>
        <taxon>Viridiplantae</taxon>
        <taxon>Streptophyta</taxon>
        <taxon>Embryophyta</taxon>
        <taxon>Tracheophyta</taxon>
        <taxon>Spermatophyta</taxon>
        <taxon>Magnoliopsida</taxon>
        <taxon>eudicotyledons</taxon>
        <taxon>Gunneridae</taxon>
        <taxon>Pentapetalae</taxon>
        <taxon>asterids</taxon>
        <taxon>lamiids</taxon>
        <taxon>Lamiales</taxon>
        <taxon>Oleaceae</taxon>
        <taxon>Oleeae</taxon>
        <taxon>Fraxinus</taxon>
    </lineage>
</organism>
<dbReference type="Proteomes" id="UP000834106">
    <property type="component" value="Chromosome 4"/>
</dbReference>
<dbReference type="Gene3D" id="2.60.40.760">
    <property type="entry name" value="Expansin, cellulose-binding-like domain"/>
    <property type="match status" value="1"/>
</dbReference>
<feature type="domain" description="Expansin-like CBD" evidence="1">
    <location>
        <begin position="29"/>
        <end position="110"/>
    </location>
</feature>
<dbReference type="AlphaFoldDB" id="A0AAD1Z1C7"/>
<dbReference type="SUPFAM" id="SSF49590">
    <property type="entry name" value="PHL pollen allergen"/>
    <property type="match status" value="1"/>
</dbReference>
<accession>A0AAD1Z1C7</accession>
<gene>
    <name evidence="2" type="ORF">FPE_LOCUS6910</name>
</gene>
<evidence type="ECO:0000313" key="2">
    <source>
        <dbReference type="EMBL" id="CAI9759480.1"/>
    </source>
</evidence>
<evidence type="ECO:0000259" key="1">
    <source>
        <dbReference type="PROSITE" id="PS50843"/>
    </source>
</evidence>
<reference evidence="2" key="1">
    <citation type="submission" date="2023-05" db="EMBL/GenBank/DDBJ databases">
        <authorList>
            <person name="Huff M."/>
        </authorList>
    </citation>
    <scope>NUCLEOTIDE SEQUENCE</scope>
</reference>
<evidence type="ECO:0000313" key="3">
    <source>
        <dbReference type="Proteomes" id="UP000834106"/>
    </source>
</evidence>
<dbReference type="PROSITE" id="PS50843">
    <property type="entry name" value="EXPANSIN_CBD"/>
    <property type="match status" value="1"/>
</dbReference>